<name>A0A1J1I1B3_9DIPT</name>
<dbReference type="AlphaFoldDB" id="A0A1J1I1B3"/>
<accession>A0A1J1I1B3</accession>
<evidence type="ECO:0000313" key="1">
    <source>
        <dbReference type="EMBL" id="CRK94069.1"/>
    </source>
</evidence>
<dbReference type="EMBL" id="CVRI01000038">
    <property type="protein sequence ID" value="CRK94069.1"/>
    <property type="molecule type" value="Genomic_DNA"/>
</dbReference>
<proteinExistence type="predicted"/>
<reference evidence="1 2" key="1">
    <citation type="submission" date="2015-04" db="EMBL/GenBank/DDBJ databases">
        <authorList>
            <person name="Syromyatnikov M.Y."/>
            <person name="Popov V.N."/>
        </authorList>
    </citation>
    <scope>NUCLEOTIDE SEQUENCE [LARGE SCALE GENOMIC DNA]</scope>
</reference>
<sequence>MKPTYFGPNLTDALILLPKHKHTIMCILRRRFAVIFFTVVKDDVVTTRAEMFLELGHQR</sequence>
<organism evidence="1 2">
    <name type="scientific">Clunio marinus</name>
    <dbReference type="NCBI Taxonomy" id="568069"/>
    <lineage>
        <taxon>Eukaryota</taxon>
        <taxon>Metazoa</taxon>
        <taxon>Ecdysozoa</taxon>
        <taxon>Arthropoda</taxon>
        <taxon>Hexapoda</taxon>
        <taxon>Insecta</taxon>
        <taxon>Pterygota</taxon>
        <taxon>Neoptera</taxon>
        <taxon>Endopterygota</taxon>
        <taxon>Diptera</taxon>
        <taxon>Nematocera</taxon>
        <taxon>Chironomoidea</taxon>
        <taxon>Chironomidae</taxon>
        <taxon>Clunio</taxon>
    </lineage>
</organism>
<protein>
    <submittedName>
        <fullName evidence="1">CLUMA_CG007592, isoform A</fullName>
    </submittedName>
</protein>
<evidence type="ECO:0000313" key="2">
    <source>
        <dbReference type="Proteomes" id="UP000183832"/>
    </source>
</evidence>
<gene>
    <name evidence="1" type="ORF">CLUMA_CG007592</name>
</gene>
<keyword evidence="2" id="KW-1185">Reference proteome</keyword>
<dbReference type="Proteomes" id="UP000183832">
    <property type="component" value="Unassembled WGS sequence"/>
</dbReference>